<proteinExistence type="predicted"/>
<feature type="transmembrane region" description="Helical" evidence="1">
    <location>
        <begin position="729"/>
        <end position="749"/>
    </location>
</feature>
<accession>A0A4R8DTL0</accession>
<keyword evidence="3" id="KW-1185">Reference proteome</keyword>
<feature type="transmembrane region" description="Helical" evidence="1">
    <location>
        <begin position="550"/>
        <end position="569"/>
    </location>
</feature>
<dbReference type="InterPro" id="IPR036188">
    <property type="entry name" value="FAD/NAD-bd_sf"/>
</dbReference>
<dbReference type="Proteomes" id="UP000294498">
    <property type="component" value="Unassembled WGS sequence"/>
</dbReference>
<dbReference type="Gene3D" id="3.50.50.60">
    <property type="entry name" value="FAD/NAD(P)-binding domain"/>
    <property type="match status" value="1"/>
</dbReference>
<keyword evidence="1" id="KW-0812">Transmembrane</keyword>
<evidence type="ECO:0000313" key="2">
    <source>
        <dbReference type="EMBL" id="TDX00471.1"/>
    </source>
</evidence>
<name>A0A4R8DTL0_9BACT</name>
<dbReference type="GO" id="GO:0008767">
    <property type="term" value="F:UDP-galactopyranose mutase activity"/>
    <property type="evidence" value="ECO:0007669"/>
    <property type="project" value="TreeGrafter"/>
</dbReference>
<feature type="transmembrane region" description="Helical" evidence="1">
    <location>
        <begin position="647"/>
        <end position="664"/>
    </location>
</feature>
<dbReference type="GO" id="GO:0005829">
    <property type="term" value="C:cytosol"/>
    <property type="evidence" value="ECO:0007669"/>
    <property type="project" value="TreeGrafter"/>
</dbReference>
<protein>
    <submittedName>
        <fullName evidence="2">Protoporphyrinogen oxidase</fullName>
    </submittedName>
</protein>
<reference evidence="2 3" key="1">
    <citation type="submission" date="2019-03" db="EMBL/GenBank/DDBJ databases">
        <title>Genomic Encyclopedia of Type Strains, Phase IV (KMG-IV): sequencing the most valuable type-strain genomes for metagenomic binning, comparative biology and taxonomic classification.</title>
        <authorList>
            <person name="Goeker M."/>
        </authorList>
    </citation>
    <scope>NUCLEOTIDE SEQUENCE [LARGE SCALE GENOMIC DNA]</scope>
    <source>
        <strain evidence="2 3">DSM 100059</strain>
    </source>
</reference>
<comment type="caution">
    <text evidence="2">The sequence shown here is derived from an EMBL/GenBank/DDBJ whole genome shotgun (WGS) entry which is preliminary data.</text>
</comment>
<feature type="transmembrane region" description="Helical" evidence="1">
    <location>
        <begin position="932"/>
        <end position="954"/>
    </location>
</feature>
<feature type="transmembrane region" description="Helical" evidence="1">
    <location>
        <begin position="966"/>
        <end position="988"/>
    </location>
</feature>
<dbReference type="SUPFAM" id="SSF51971">
    <property type="entry name" value="Nucleotide-binding domain"/>
    <property type="match status" value="1"/>
</dbReference>
<dbReference type="Pfam" id="PF13450">
    <property type="entry name" value="NAD_binding_8"/>
    <property type="match status" value="1"/>
</dbReference>
<dbReference type="GO" id="GO:0050660">
    <property type="term" value="F:flavin adenine dinucleotide binding"/>
    <property type="evidence" value="ECO:0007669"/>
    <property type="project" value="TreeGrafter"/>
</dbReference>
<evidence type="ECO:0000256" key="1">
    <source>
        <dbReference type="SAM" id="Phobius"/>
    </source>
</evidence>
<dbReference type="PANTHER" id="PTHR21197">
    <property type="entry name" value="UDP-GALACTOPYRANOSE MUTASE"/>
    <property type="match status" value="1"/>
</dbReference>
<dbReference type="PANTHER" id="PTHR21197:SF0">
    <property type="entry name" value="UDP-GALACTOPYRANOSE MUTASE"/>
    <property type="match status" value="1"/>
</dbReference>
<dbReference type="OrthoDB" id="9769600at2"/>
<keyword evidence="1" id="KW-0472">Membrane</keyword>
<dbReference type="NCBIfam" id="NF005548">
    <property type="entry name" value="PRK07208.1-4"/>
    <property type="match status" value="1"/>
</dbReference>
<dbReference type="NCBIfam" id="NF005546">
    <property type="entry name" value="PRK07208.1-2"/>
    <property type="match status" value="1"/>
</dbReference>
<feature type="transmembrane region" description="Helical" evidence="1">
    <location>
        <begin position="614"/>
        <end position="638"/>
    </location>
</feature>
<sequence>MRKIAIIIGAGPAGLTAAYELLTRSGILPVILEMSGDMGGISKTVNYKGNRIDFGGHRFFSKSDRVMEWWLNIMPMEDDGNTEISYHGQKRPVNQQKEITSDADPNKVMLLRRRISRIYFLRRFFRYPMQLSLDTLRKLGMWRTVMILLSYLKAWLFPRRPERNLEDFFINRFGKTLYQLFFRDYTEKVWGVSCRKIPPEWGAQRIKGVSVSKAVAHALRSITGKNGKGIAQKGTETSLIERFLYPKWGPGQLWEEVARLIVEKGGVIHTYKQVDRIFGADGLVQAVETIDPRDGKREFFEGDYFFSTMPIKNLVAGMDGLAPAEVREVAQGLKYRDFITVGVLLQKMAVQNPLKDTWIYIQEPGMRVGRIQLFHNWSPFMVKDPGTIWLGMEYFCTTGNDLWSLKDEELLELAMRELGQMGLANSEDVLDGCVLRMEKTYPAYFGTYDQFPVLRSFLDGWENLFPIGRNGMHKYNNSDHSMLTAMVSVDNIVAGVTDKTNIWAVNTEQEYHEEVKEKEKGATAPEAVTGAVVEDSGGFGAFVFRQNRKVVWWSAIILLLEFIFFKTLYPFANFIFDSHIYIDSAERGLAINVWPTGYSKFLSLIHFFSHSDMVLVFVQYLLLEATALYLYFTILYFLQPGRWSKSIILFFILCNPAFLSISNYVLSDALFLSLSLVWFAQLIWLIYRPKWATIIFNAVILLLLFTIRYQALYYPLITIVVMWICRMPIRVRLAGIFFTVLLLGLFINSQMRAYKAISGKAQFSAFSGWQLASNAMLMYRHLPGEPDDEMPGKFKPLHRLVVSTLDSFNRTIYRPDSAAQIFYLWDKGSPLIKYFRAGFRLNQNPNSFFTSWAAIAPLYQEYGLYLIKKHPAAYLQYFVGQNLIWYAEPATEFLGVYDHGTDSVSELEQRWFGYESKQIQSSSNRILYIDDIYPALSAIIKMAFIVGAIGFLFFGGIKQSPATYRLLLMIVGLFWTLDLGFSLLASPVVLRYQLFQLSVEVIFGTMFLEYIFRLEDKKVARLETGKGGIILQQG</sequence>
<keyword evidence="1" id="KW-1133">Transmembrane helix</keyword>
<evidence type="ECO:0000313" key="3">
    <source>
        <dbReference type="Proteomes" id="UP000294498"/>
    </source>
</evidence>
<gene>
    <name evidence="2" type="ORF">EDB95_1496</name>
</gene>
<dbReference type="AlphaFoldDB" id="A0A4R8DTL0"/>
<dbReference type="EMBL" id="SODV01000001">
    <property type="protein sequence ID" value="TDX00471.1"/>
    <property type="molecule type" value="Genomic_DNA"/>
</dbReference>
<organism evidence="2 3">
    <name type="scientific">Dinghuibacter silviterrae</name>
    <dbReference type="NCBI Taxonomy" id="1539049"/>
    <lineage>
        <taxon>Bacteria</taxon>
        <taxon>Pseudomonadati</taxon>
        <taxon>Bacteroidota</taxon>
        <taxon>Chitinophagia</taxon>
        <taxon>Chitinophagales</taxon>
        <taxon>Chitinophagaceae</taxon>
        <taxon>Dinghuibacter</taxon>
    </lineage>
</organism>
<dbReference type="RefSeq" id="WP_133992167.1">
    <property type="nucleotide sequence ID" value="NZ_SODV01000001.1"/>
</dbReference>
<feature type="transmembrane region" description="Helical" evidence="1">
    <location>
        <begin position="694"/>
        <end position="723"/>
    </location>
</feature>
<feature type="transmembrane region" description="Helical" evidence="1">
    <location>
        <begin position="670"/>
        <end position="687"/>
    </location>
</feature>